<comment type="subcellular location">
    <subcellularLocation>
        <location evidence="1">Periplasm</location>
    </subcellularLocation>
</comment>
<dbReference type="Pfam" id="PF09084">
    <property type="entry name" value="NMT1"/>
    <property type="match status" value="1"/>
</dbReference>
<feature type="chain" id="PRO_5037665755" evidence="4">
    <location>
        <begin position="32"/>
        <end position="365"/>
    </location>
</feature>
<keyword evidence="3 4" id="KW-0732">Signal</keyword>
<dbReference type="SUPFAM" id="SSF53850">
    <property type="entry name" value="Periplasmic binding protein-like II"/>
    <property type="match status" value="1"/>
</dbReference>
<gene>
    <name evidence="6" type="ORF">GCM10007301_48420</name>
</gene>
<keyword evidence="7" id="KW-1185">Reference proteome</keyword>
<dbReference type="EMBL" id="BMCT01000009">
    <property type="protein sequence ID" value="GGF82617.1"/>
    <property type="molecule type" value="Genomic_DNA"/>
</dbReference>
<organism evidence="6 7">
    <name type="scientific">Azorhizobium oxalatiphilum</name>
    <dbReference type="NCBI Taxonomy" id="980631"/>
    <lineage>
        <taxon>Bacteria</taxon>
        <taxon>Pseudomonadati</taxon>
        <taxon>Pseudomonadota</taxon>
        <taxon>Alphaproteobacteria</taxon>
        <taxon>Hyphomicrobiales</taxon>
        <taxon>Xanthobacteraceae</taxon>
        <taxon>Azorhizobium</taxon>
    </lineage>
</organism>
<evidence type="ECO:0000313" key="6">
    <source>
        <dbReference type="EMBL" id="GGF82617.1"/>
    </source>
</evidence>
<feature type="signal peptide" evidence="4">
    <location>
        <begin position="1"/>
        <end position="31"/>
    </location>
</feature>
<protein>
    <submittedName>
        <fullName evidence="6">Exported protein</fullName>
    </submittedName>
</protein>
<dbReference type="Gene3D" id="3.40.190.10">
    <property type="entry name" value="Periplasmic binding protein-like II"/>
    <property type="match status" value="2"/>
</dbReference>
<reference evidence="6" key="1">
    <citation type="journal article" date="2014" name="Int. J. Syst. Evol. Microbiol.">
        <title>Complete genome sequence of Corynebacterium casei LMG S-19264T (=DSM 44701T), isolated from a smear-ripened cheese.</title>
        <authorList>
            <consortium name="US DOE Joint Genome Institute (JGI-PGF)"/>
            <person name="Walter F."/>
            <person name="Albersmeier A."/>
            <person name="Kalinowski J."/>
            <person name="Ruckert C."/>
        </authorList>
    </citation>
    <scope>NUCLEOTIDE SEQUENCE</scope>
    <source>
        <strain evidence="6">CCM 7897</strain>
    </source>
</reference>
<evidence type="ECO:0000313" key="7">
    <source>
        <dbReference type="Proteomes" id="UP000606044"/>
    </source>
</evidence>
<evidence type="ECO:0000256" key="4">
    <source>
        <dbReference type="SAM" id="SignalP"/>
    </source>
</evidence>
<proteinExistence type="inferred from homology"/>
<sequence length="365" mass="39249">MLFSRFNRAYRVALGLGLAAGLQMTGGLAHAADKVLIGLAIPPTVTDGGIYAIGDEMGLFKAENIEVESVVLAGAGTIVPQLLQKKITLGFPLPETLLSAHKAGEAPLPLTYVYNANPYNSLELSVLESSNIKSIQDLKGAKIGVGALTWGTIPQTRALLRSVGLEPGKDVSIVAVGNLGSGFHALREQRVEALNFNSTWIDLMELEGTKARRLPYPPVFANMIVNGFLAHADTLKEQPDLLARFGRAYSQAVIACDANPKACVEAFWKRTPTARPQGDTAKALADNIEILKRRLALVVRDAAGKDRVPGEFDLATIKAYVEAMNKYGEFTTADMPLDAYFSNKLVPDYGKFDRAALIAKAKALP</sequence>
<dbReference type="AlphaFoldDB" id="A0A917CDM4"/>
<comment type="caution">
    <text evidence="6">The sequence shown here is derived from an EMBL/GenBank/DDBJ whole genome shotgun (WGS) entry which is preliminary data.</text>
</comment>
<evidence type="ECO:0000256" key="2">
    <source>
        <dbReference type="ARBA" id="ARBA00010742"/>
    </source>
</evidence>
<dbReference type="PANTHER" id="PTHR30024">
    <property type="entry name" value="ALIPHATIC SULFONATES-BINDING PROTEIN-RELATED"/>
    <property type="match status" value="1"/>
</dbReference>
<dbReference type="Proteomes" id="UP000606044">
    <property type="component" value="Unassembled WGS sequence"/>
</dbReference>
<dbReference type="GO" id="GO:0042597">
    <property type="term" value="C:periplasmic space"/>
    <property type="evidence" value="ECO:0007669"/>
    <property type="project" value="UniProtKB-SubCell"/>
</dbReference>
<dbReference type="PANTHER" id="PTHR30024:SF47">
    <property type="entry name" value="TAURINE-BINDING PERIPLASMIC PROTEIN"/>
    <property type="match status" value="1"/>
</dbReference>
<reference evidence="6" key="2">
    <citation type="submission" date="2020-09" db="EMBL/GenBank/DDBJ databases">
        <authorList>
            <person name="Sun Q."/>
            <person name="Sedlacek I."/>
        </authorList>
    </citation>
    <scope>NUCLEOTIDE SEQUENCE</scope>
    <source>
        <strain evidence="6">CCM 7897</strain>
    </source>
</reference>
<dbReference type="InterPro" id="IPR015168">
    <property type="entry name" value="SsuA/THI5"/>
</dbReference>
<accession>A0A917CDM4</accession>
<feature type="domain" description="SsuA/THI5-like" evidence="5">
    <location>
        <begin position="53"/>
        <end position="261"/>
    </location>
</feature>
<dbReference type="RefSeq" id="WP_210324280.1">
    <property type="nucleotide sequence ID" value="NZ_BMCT01000009.1"/>
</dbReference>
<comment type="similarity">
    <text evidence="2">Belongs to the bacterial solute-binding protein SsuA/TauA family.</text>
</comment>
<evidence type="ECO:0000256" key="1">
    <source>
        <dbReference type="ARBA" id="ARBA00004418"/>
    </source>
</evidence>
<name>A0A917CDM4_9HYPH</name>
<evidence type="ECO:0000256" key="3">
    <source>
        <dbReference type="ARBA" id="ARBA00022729"/>
    </source>
</evidence>
<evidence type="ECO:0000259" key="5">
    <source>
        <dbReference type="Pfam" id="PF09084"/>
    </source>
</evidence>